<accession>A0ABN2Q527</accession>
<organism evidence="1 2">
    <name type="scientific">Microbacterium deminutum</name>
    <dbReference type="NCBI Taxonomy" id="344164"/>
    <lineage>
        <taxon>Bacteria</taxon>
        <taxon>Bacillati</taxon>
        <taxon>Actinomycetota</taxon>
        <taxon>Actinomycetes</taxon>
        <taxon>Micrococcales</taxon>
        <taxon>Microbacteriaceae</taxon>
        <taxon>Microbacterium</taxon>
    </lineage>
</organism>
<proteinExistence type="predicted"/>
<evidence type="ECO:0000313" key="1">
    <source>
        <dbReference type="EMBL" id="GAA1944744.1"/>
    </source>
</evidence>
<protein>
    <submittedName>
        <fullName evidence="1">Uncharacterized protein</fullName>
    </submittedName>
</protein>
<dbReference type="EMBL" id="BAAAOG010000001">
    <property type="protein sequence ID" value="GAA1944744.1"/>
    <property type="molecule type" value="Genomic_DNA"/>
</dbReference>
<comment type="caution">
    <text evidence="1">The sequence shown here is derived from an EMBL/GenBank/DDBJ whole genome shotgun (WGS) entry which is preliminary data.</text>
</comment>
<sequence>MKRGHAAHVLAPREGAGCGECREAVADAEFQHDRVGRHECLDVLRLGVIVEQEIELIVPSSSRSEFSDLCTSPLGSPVAGLSPWIQRRRAGASNSSLAMVPVTTVYLVTVVHFVSAYCSAAEAPSEARLGASHVPSKA</sequence>
<name>A0ABN2Q527_9MICO</name>
<dbReference type="Proteomes" id="UP001499933">
    <property type="component" value="Unassembled WGS sequence"/>
</dbReference>
<keyword evidence="2" id="KW-1185">Reference proteome</keyword>
<reference evidence="1 2" key="1">
    <citation type="journal article" date="2019" name="Int. J. Syst. Evol. Microbiol.">
        <title>The Global Catalogue of Microorganisms (GCM) 10K type strain sequencing project: providing services to taxonomists for standard genome sequencing and annotation.</title>
        <authorList>
            <consortium name="The Broad Institute Genomics Platform"/>
            <consortium name="The Broad Institute Genome Sequencing Center for Infectious Disease"/>
            <person name="Wu L."/>
            <person name="Ma J."/>
        </authorList>
    </citation>
    <scope>NUCLEOTIDE SEQUENCE [LARGE SCALE GENOMIC DNA]</scope>
    <source>
        <strain evidence="1 2">JCM 14901</strain>
    </source>
</reference>
<evidence type="ECO:0000313" key="2">
    <source>
        <dbReference type="Proteomes" id="UP001499933"/>
    </source>
</evidence>
<gene>
    <name evidence="1" type="ORF">GCM10009776_03260</name>
</gene>